<dbReference type="AlphaFoldDB" id="A0A645E4B1"/>
<dbReference type="PANTHER" id="PTHR37804">
    <property type="entry name" value="CDAA REGULATORY PROTEIN CDAR"/>
    <property type="match status" value="1"/>
</dbReference>
<proteinExistence type="predicted"/>
<sequence length="191" mass="20573">MNVKVPIKKIKSIPITVKTTGELADRILNSIISIPSSIEIAGEDALINSITSLNTETIDLSTSSKDEIDIKLIVPEGVTLINNNGYVKVKITSNNILQKSISSTIKFINKSEDYDVTSDISQVNIIIKGTGDILNNITTIESYIDLNSLKEGTHSLPIGVNIPSNVSLVSVTPSNINVTIKKKVVETINGN</sequence>
<comment type="caution">
    <text evidence="1">The sequence shown here is derived from an EMBL/GenBank/DDBJ whole genome shotgun (WGS) entry which is preliminary data.</text>
</comment>
<dbReference type="Gene3D" id="2.170.120.30">
    <property type="match status" value="1"/>
</dbReference>
<evidence type="ECO:0000313" key="1">
    <source>
        <dbReference type="EMBL" id="MPM96411.1"/>
    </source>
</evidence>
<evidence type="ECO:0008006" key="2">
    <source>
        <dbReference type="Google" id="ProtNLM"/>
    </source>
</evidence>
<accession>A0A645E4B1</accession>
<dbReference type="Pfam" id="PF07949">
    <property type="entry name" value="YbbR"/>
    <property type="match status" value="2"/>
</dbReference>
<reference evidence="1" key="1">
    <citation type="submission" date="2019-08" db="EMBL/GenBank/DDBJ databases">
        <authorList>
            <person name="Kucharzyk K."/>
            <person name="Murdoch R.W."/>
            <person name="Higgins S."/>
            <person name="Loffler F."/>
        </authorList>
    </citation>
    <scope>NUCLEOTIDE SEQUENCE</scope>
</reference>
<dbReference type="EMBL" id="VSSQ01042794">
    <property type="protein sequence ID" value="MPM96411.1"/>
    <property type="molecule type" value="Genomic_DNA"/>
</dbReference>
<gene>
    <name evidence="1" type="ORF">SDC9_143574</name>
</gene>
<dbReference type="PANTHER" id="PTHR37804:SF1">
    <property type="entry name" value="CDAA REGULATORY PROTEIN CDAR"/>
    <property type="match status" value="1"/>
</dbReference>
<protein>
    <recommendedName>
        <fullName evidence="2">CdaA regulatory protein CdaR</fullName>
    </recommendedName>
</protein>
<dbReference type="InterPro" id="IPR012505">
    <property type="entry name" value="YbbR"/>
</dbReference>
<dbReference type="CDD" id="cd20206">
    <property type="entry name" value="YbbR"/>
    <property type="match status" value="1"/>
</dbReference>
<dbReference type="Gene3D" id="2.170.120.40">
    <property type="entry name" value="YbbR-like domain"/>
    <property type="match status" value="1"/>
</dbReference>
<organism evidence="1">
    <name type="scientific">bioreactor metagenome</name>
    <dbReference type="NCBI Taxonomy" id="1076179"/>
    <lineage>
        <taxon>unclassified sequences</taxon>
        <taxon>metagenomes</taxon>
        <taxon>ecological metagenomes</taxon>
    </lineage>
</organism>
<dbReference type="InterPro" id="IPR053154">
    <property type="entry name" value="c-di-AMP_regulator"/>
</dbReference>
<name>A0A645E4B1_9ZZZZ</name>